<evidence type="ECO:0000256" key="8">
    <source>
        <dbReference type="ARBA" id="ARBA00022692"/>
    </source>
</evidence>
<evidence type="ECO:0000256" key="10">
    <source>
        <dbReference type="ARBA" id="ARBA00022989"/>
    </source>
</evidence>
<keyword evidence="9 12" id="KW-0201">Cytochrome c-type biogenesis</keyword>
<dbReference type="Pfam" id="PF04995">
    <property type="entry name" value="CcmD"/>
    <property type="match status" value="1"/>
</dbReference>
<dbReference type="GO" id="GO:0015886">
    <property type="term" value="P:heme transport"/>
    <property type="evidence" value="ECO:0007669"/>
    <property type="project" value="InterPro"/>
</dbReference>
<proteinExistence type="inferred from homology"/>
<dbReference type="RefSeq" id="WP_126996729.1">
    <property type="nucleotide sequence ID" value="NZ_CP173190.1"/>
</dbReference>
<evidence type="ECO:0000256" key="5">
    <source>
        <dbReference type="ARBA" id="ARBA00022448"/>
    </source>
</evidence>
<dbReference type="PANTHER" id="PTHR37531:SF1">
    <property type="entry name" value="HEME EXPORTER PROTEIN D"/>
    <property type="match status" value="1"/>
</dbReference>
<protein>
    <recommendedName>
        <fullName evidence="4 12">Heme exporter protein D</fullName>
    </recommendedName>
</protein>
<keyword evidence="7 12" id="KW-0997">Cell inner membrane</keyword>
<evidence type="ECO:0000256" key="4">
    <source>
        <dbReference type="ARBA" id="ARBA00016461"/>
    </source>
</evidence>
<dbReference type="Proteomes" id="UP000280346">
    <property type="component" value="Unassembled WGS sequence"/>
</dbReference>
<comment type="caution">
    <text evidence="14">The sequence shown here is derived from an EMBL/GenBank/DDBJ whole genome shotgun (WGS) entry which is preliminary data.</text>
</comment>
<dbReference type="PANTHER" id="PTHR37531">
    <property type="entry name" value="HEME EXPORTER PROTEIN D"/>
    <property type="match status" value="1"/>
</dbReference>
<dbReference type="AlphaFoldDB" id="A0A3S0X0D4"/>
<comment type="similarity">
    <text evidence="3 12">Belongs to the CcmD/CycX/HelD family.</text>
</comment>
<evidence type="ECO:0000313" key="15">
    <source>
        <dbReference type="Proteomes" id="UP000280346"/>
    </source>
</evidence>
<keyword evidence="15" id="KW-1185">Reference proteome</keyword>
<keyword evidence="8 12" id="KW-0812">Transmembrane</keyword>
<evidence type="ECO:0000256" key="12">
    <source>
        <dbReference type="RuleBase" id="RU363101"/>
    </source>
</evidence>
<evidence type="ECO:0000256" key="6">
    <source>
        <dbReference type="ARBA" id="ARBA00022475"/>
    </source>
</evidence>
<keyword evidence="10 12" id="KW-1133">Transmembrane helix</keyword>
<reference evidence="14 15" key="1">
    <citation type="submission" date="2018-12" db="EMBL/GenBank/DDBJ databases">
        <authorList>
            <person name="Yang Y."/>
        </authorList>
    </citation>
    <scope>NUCLEOTIDE SEQUENCE [LARGE SCALE GENOMIC DNA]</scope>
    <source>
        <strain evidence="14 15">GSF71</strain>
    </source>
</reference>
<evidence type="ECO:0000256" key="11">
    <source>
        <dbReference type="ARBA" id="ARBA00023136"/>
    </source>
</evidence>
<keyword evidence="11 12" id="KW-0472">Membrane</keyword>
<organism evidence="14 15">
    <name type="scientific">Azospirillum doebereinerae</name>
    <dbReference type="NCBI Taxonomy" id="92933"/>
    <lineage>
        <taxon>Bacteria</taxon>
        <taxon>Pseudomonadati</taxon>
        <taxon>Pseudomonadota</taxon>
        <taxon>Alphaproteobacteria</taxon>
        <taxon>Rhodospirillales</taxon>
        <taxon>Azospirillaceae</taxon>
        <taxon>Azospirillum</taxon>
    </lineage>
</organism>
<feature type="region of interest" description="Disordered" evidence="13">
    <location>
        <begin position="50"/>
        <end position="82"/>
    </location>
</feature>
<gene>
    <name evidence="14" type="primary">ccmD</name>
    <name evidence="14" type="ORF">EJ913_08465</name>
</gene>
<dbReference type="GO" id="GO:0005886">
    <property type="term" value="C:plasma membrane"/>
    <property type="evidence" value="ECO:0007669"/>
    <property type="project" value="UniProtKB-SubCell"/>
</dbReference>
<evidence type="ECO:0000256" key="7">
    <source>
        <dbReference type="ARBA" id="ARBA00022519"/>
    </source>
</evidence>
<evidence type="ECO:0000256" key="2">
    <source>
        <dbReference type="ARBA" id="ARBA00004377"/>
    </source>
</evidence>
<dbReference type="GO" id="GO:1903607">
    <property type="term" value="P:cytochrome c biosynthetic process"/>
    <property type="evidence" value="ECO:0007669"/>
    <property type="project" value="TreeGrafter"/>
</dbReference>
<evidence type="ECO:0000256" key="9">
    <source>
        <dbReference type="ARBA" id="ARBA00022748"/>
    </source>
</evidence>
<comment type="subcellular location">
    <subcellularLocation>
        <location evidence="2 12">Cell inner membrane</location>
        <topology evidence="2 12">Single-pass membrane protein</topology>
    </subcellularLocation>
</comment>
<dbReference type="NCBIfam" id="TIGR03141">
    <property type="entry name" value="cytochro_ccmD"/>
    <property type="match status" value="1"/>
</dbReference>
<dbReference type="EMBL" id="RZIJ01000005">
    <property type="protein sequence ID" value="RUQ73686.1"/>
    <property type="molecule type" value="Genomic_DNA"/>
</dbReference>
<evidence type="ECO:0000256" key="13">
    <source>
        <dbReference type="SAM" id="MobiDB-lite"/>
    </source>
</evidence>
<dbReference type="GO" id="GO:0017004">
    <property type="term" value="P:cytochrome complex assembly"/>
    <property type="evidence" value="ECO:0007669"/>
    <property type="project" value="UniProtKB-KW"/>
</dbReference>
<evidence type="ECO:0000256" key="3">
    <source>
        <dbReference type="ARBA" id="ARBA00008741"/>
    </source>
</evidence>
<accession>A0A3S0X0D4</accession>
<dbReference type="InterPro" id="IPR007078">
    <property type="entry name" value="Haem_export_protD_CcmD"/>
</dbReference>
<evidence type="ECO:0000256" key="1">
    <source>
        <dbReference type="ARBA" id="ARBA00002442"/>
    </source>
</evidence>
<comment type="function">
    <text evidence="1 12">Required for the export of heme to the periplasm for the biogenesis of c-type cytochromes.</text>
</comment>
<evidence type="ECO:0000313" key="14">
    <source>
        <dbReference type="EMBL" id="RUQ73686.1"/>
    </source>
</evidence>
<keyword evidence="6 12" id="KW-1003">Cell membrane</keyword>
<feature type="transmembrane region" description="Helical" evidence="12">
    <location>
        <begin position="12"/>
        <end position="33"/>
    </location>
</feature>
<name>A0A3S0X0D4_9PROT</name>
<sequence length="82" mass="8665">MTDFLAMGGYAAYVWPAYAIAALVLLGLLAATWKGLRDSEATLKALESARPVRRRVRQQAESTRAETKPDNAAGSPAGASEG</sequence>
<dbReference type="InterPro" id="IPR052075">
    <property type="entry name" value="Heme_exporter_D"/>
</dbReference>
<keyword evidence="5 12" id="KW-0813">Transport</keyword>